<feature type="compositionally biased region" description="Low complexity" evidence="1">
    <location>
        <begin position="40"/>
        <end position="63"/>
    </location>
</feature>
<feature type="region of interest" description="Disordered" evidence="1">
    <location>
        <begin position="29"/>
        <end position="64"/>
    </location>
</feature>
<organism evidence="4 6">
    <name type="scientific">Frigoribacterium faeni</name>
    <dbReference type="NCBI Taxonomy" id="145483"/>
    <lineage>
        <taxon>Bacteria</taxon>
        <taxon>Bacillati</taxon>
        <taxon>Actinomycetota</taxon>
        <taxon>Actinomycetes</taxon>
        <taxon>Micrococcales</taxon>
        <taxon>Microbacteriaceae</taxon>
        <taxon>Frigoribacterium</taxon>
    </lineage>
</organism>
<dbReference type="EMBL" id="JACGWW010000005">
    <property type="protein sequence ID" value="MBA8814541.1"/>
    <property type="molecule type" value="Genomic_DNA"/>
</dbReference>
<dbReference type="EMBL" id="BJUV01000043">
    <property type="protein sequence ID" value="GEK84570.1"/>
    <property type="molecule type" value="Genomic_DNA"/>
</dbReference>
<proteinExistence type="predicted"/>
<dbReference type="AlphaFoldDB" id="A0A7W3PK31"/>
<evidence type="ECO:0000313" key="6">
    <source>
        <dbReference type="Proteomes" id="UP000522688"/>
    </source>
</evidence>
<keyword evidence="2" id="KW-0732">Signal</keyword>
<keyword evidence="5" id="KW-1185">Reference proteome</keyword>
<reference evidence="3 5" key="1">
    <citation type="submission" date="2019-07" db="EMBL/GenBank/DDBJ databases">
        <title>Whole genome shotgun sequence of Frigoribacterium faeni NBRC 103066.</title>
        <authorList>
            <person name="Hosoyama A."/>
            <person name="Uohara A."/>
            <person name="Ohji S."/>
            <person name="Ichikawa N."/>
        </authorList>
    </citation>
    <scope>NUCLEOTIDE SEQUENCE [LARGE SCALE GENOMIC DNA]</scope>
    <source>
        <strain evidence="3 5">NBRC 103066</strain>
    </source>
</reference>
<evidence type="ECO:0000256" key="2">
    <source>
        <dbReference type="SAM" id="SignalP"/>
    </source>
</evidence>
<dbReference type="Proteomes" id="UP000522688">
    <property type="component" value="Unassembled WGS sequence"/>
</dbReference>
<name>A0A7W3PK31_9MICO</name>
<gene>
    <name evidence="4" type="ORF">FB463_002814</name>
    <name evidence="3" type="ORF">FFA01_28790</name>
</gene>
<dbReference type="OrthoDB" id="5123135at2"/>
<dbReference type="PROSITE" id="PS51257">
    <property type="entry name" value="PROKAR_LIPOPROTEIN"/>
    <property type="match status" value="1"/>
</dbReference>
<sequence length="383" mass="39053">MGTTTRIGQGIISGAAALLLLTGCSFGDTPGAPPSGETTPPAVSSPGADPSASPEPESPASPVTELGLDCASLLDPGTASVANPTWAPRDYYDRESVESADYAIAQEGGLVCTWNDGEAADAKNNAADGVRYSGLLVQVLPHAEAEWPQLVDLYGEQSAPTCQTLETATGTQASCQYDVLIGSTWVSFLANRLDVPDGSTPDKVVAPIVRAVTDAVAAADVTDEPWPLSGPIPAWSCVDGAGLESDALELGDQEARQMVPGGGYSVYAAAWQRAGASTCSTSVDGADGLLVPAVSESVLTGGAWALDQRLEFGLVDPSSAVDVPGLAEGDAAYRSCTTTCVTDLVIGDDWARLTVSPDALTDGDVEGASDRLAEAYVARALGS</sequence>
<reference evidence="4 6" key="2">
    <citation type="submission" date="2020-07" db="EMBL/GenBank/DDBJ databases">
        <title>Sequencing the genomes of 1000 actinobacteria strains.</title>
        <authorList>
            <person name="Klenk H.-P."/>
        </authorList>
    </citation>
    <scope>NUCLEOTIDE SEQUENCE [LARGE SCALE GENOMIC DNA]</scope>
    <source>
        <strain evidence="4 6">DSM 10309</strain>
    </source>
</reference>
<evidence type="ECO:0000313" key="4">
    <source>
        <dbReference type="EMBL" id="MBA8814541.1"/>
    </source>
</evidence>
<dbReference type="Proteomes" id="UP000321154">
    <property type="component" value="Unassembled WGS sequence"/>
</dbReference>
<dbReference type="RefSeq" id="WP_146856889.1">
    <property type="nucleotide sequence ID" value="NZ_BAAAHR010000004.1"/>
</dbReference>
<feature type="chain" id="PRO_5039124886" evidence="2">
    <location>
        <begin position="28"/>
        <end position="383"/>
    </location>
</feature>
<evidence type="ECO:0000313" key="5">
    <source>
        <dbReference type="Proteomes" id="UP000321154"/>
    </source>
</evidence>
<accession>A0A7W3PK31</accession>
<evidence type="ECO:0000313" key="3">
    <source>
        <dbReference type="EMBL" id="GEK84570.1"/>
    </source>
</evidence>
<comment type="caution">
    <text evidence="4">The sequence shown here is derived from an EMBL/GenBank/DDBJ whole genome shotgun (WGS) entry which is preliminary data.</text>
</comment>
<evidence type="ECO:0000256" key="1">
    <source>
        <dbReference type="SAM" id="MobiDB-lite"/>
    </source>
</evidence>
<feature type="signal peptide" evidence="2">
    <location>
        <begin position="1"/>
        <end position="27"/>
    </location>
</feature>
<protein>
    <submittedName>
        <fullName evidence="4">Uncharacterized protein</fullName>
    </submittedName>
</protein>